<keyword evidence="6 10" id="KW-1133">Transmembrane helix</keyword>
<evidence type="ECO:0000256" key="9">
    <source>
        <dbReference type="ARBA" id="ARBA00045204"/>
    </source>
</evidence>
<name>A0AAE1Z7G7_SCHME</name>
<evidence type="ECO:0000256" key="1">
    <source>
        <dbReference type="ARBA" id="ARBA00004477"/>
    </source>
</evidence>
<evidence type="ECO:0000313" key="12">
    <source>
        <dbReference type="Proteomes" id="UP001292079"/>
    </source>
</evidence>
<protein>
    <recommendedName>
        <fullName evidence="3">Signal peptidase complex subunit 1</fullName>
    </recommendedName>
    <alternativeName>
        <fullName evidence="8">Microsomal signal peptidase 12 kDa subunit</fullName>
    </alternativeName>
</protein>
<evidence type="ECO:0000313" key="11">
    <source>
        <dbReference type="EMBL" id="KAK4468961.1"/>
    </source>
</evidence>
<keyword evidence="4 10" id="KW-0812">Transmembrane</keyword>
<keyword evidence="5" id="KW-0256">Endoplasmic reticulum</keyword>
<proteinExistence type="inferred from homology"/>
<dbReference type="PANTHER" id="PTHR13202:SF0">
    <property type="entry name" value="SIGNAL PEPTIDASE COMPLEX SUBUNIT 1"/>
    <property type="match status" value="1"/>
</dbReference>
<comment type="subcellular location">
    <subcellularLocation>
        <location evidence="1">Endoplasmic reticulum membrane</location>
        <topology evidence="1">Multi-pass membrane protein</topology>
    </subcellularLocation>
</comment>
<evidence type="ECO:0000256" key="8">
    <source>
        <dbReference type="ARBA" id="ARBA00032913"/>
    </source>
</evidence>
<reference evidence="11" key="1">
    <citation type="submission" date="2022-04" db="EMBL/GenBank/DDBJ databases">
        <authorList>
            <person name="Xu L."/>
            <person name="Lv Z."/>
        </authorList>
    </citation>
    <scope>NUCLEOTIDE SEQUENCE</scope>
    <source>
        <strain evidence="11">LV_2022a</strain>
    </source>
</reference>
<dbReference type="GO" id="GO:0045047">
    <property type="term" value="P:protein targeting to ER"/>
    <property type="evidence" value="ECO:0007669"/>
    <property type="project" value="TreeGrafter"/>
</dbReference>
<dbReference type="GO" id="GO:0005787">
    <property type="term" value="C:signal peptidase complex"/>
    <property type="evidence" value="ECO:0007669"/>
    <property type="project" value="InterPro"/>
</dbReference>
<accession>A0AAE1Z7G7</accession>
<feature type="non-terminal residue" evidence="11">
    <location>
        <position position="1"/>
    </location>
</feature>
<dbReference type="Proteomes" id="UP001292079">
    <property type="component" value="Unassembled WGS sequence"/>
</dbReference>
<dbReference type="AlphaFoldDB" id="A0AAE1Z7G7"/>
<evidence type="ECO:0000256" key="7">
    <source>
        <dbReference type="ARBA" id="ARBA00023136"/>
    </source>
</evidence>
<feature type="transmembrane region" description="Helical" evidence="10">
    <location>
        <begin position="50"/>
        <end position="69"/>
    </location>
</feature>
<evidence type="ECO:0000256" key="3">
    <source>
        <dbReference type="ARBA" id="ARBA00017059"/>
    </source>
</evidence>
<evidence type="ECO:0000256" key="10">
    <source>
        <dbReference type="SAM" id="Phobius"/>
    </source>
</evidence>
<dbReference type="Pfam" id="PF06645">
    <property type="entry name" value="SPC12"/>
    <property type="match status" value="1"/>
</dbReference>
<evidence type="ECO:0000256" key="4">
    <source>
        <dbReference type="ARBA" id="ARBA00022692"/>
    </source>
</evidence>
<evidence type="ECO:0000256" key="6">
    <source>
        <dbReference type="ARBA" id="ARBA00022989"/>
    </source>
</evidence>
<keyword evidence="7 10" id="KW-0472">Membrane</keyword>
<comment type="caution">
    <text evidence="11">The sequence shown here is derived from an EMBL/GenBank/DDBJ whole genome shotgun (WGS) entry which is preliminary data.</text>
</comment>
<dbReference type="EMBL" id="JALJAT010000005">
    <property type="protein sequence ID" value="KAK4468961.1"/>
    <property type="molecule type" value="Genomic_DNA"/>
</dbReference>
<keyword evidence="12" id="KW-1185">Reference proteome</keyword>
<gene>
    <name evidence="11" type="ORF">MN116_000097</name>
</gene>
<reference evidence="11" key="2">
    <citation type="journal article" date="2023" name="Infect Dis Poverty">
        <title>Chromosome-scale genome of the human blood fluke Schistosoma mekongi and its implications for public health.</title>
        <authorList>
            <person name="Zhou M."/>
            <person name="Xu L."/>
            <person name="Xu D."/>
            <person name="Chen W."/>
            <person name="Khan J."/>
            <person name="Hu Y."/>
            <person name="Huang H."/>
            <person name="Wei H."/>
            <person name="Zhang Y."/>
            <person name="Chusongsang P."/>
            <person name="Tanasarnprasert K."/>
            <person name="Hu X."/>
            <person name="Limpanont Y."/>
            <person name="Lv Z."/>
        </authorList>
    </citation>
    <scope>NUCLEOTIDE SEQUENCE</scope>
    <source>
        <strain evidence="11">LV_2022a</strain>
    </source>
</reference>
<feature type="transmembrane region" description="Helical" evidence="10">
    <location>
        <begin position="75"/>
        <end position="94"/>
    </location>
</feature>
<dbReference type="PANTHER" id="PTHR13202">
    <property type="entry name" value="MICROSOMAL SIGNAL PEPTIDASE 12 KDA SUBUNIT"/>
    <property type="match status" value="1"/>
</dbReference>
<sequence length="116" mass="13506">NDIGYWLTVASSQQFALQFDVMVSMKGIRVWAEEHNMYMDYVGQRKAEKLMNLMIVAFFVIAFPVGYYRQQLSDSVLILLIGCIFTAFVVLPPWPCYHRNPIVWCTEETKSNKKTN</sequence>
<evidence type="ECO:0000256" key="5">
    <source>
        <dbReference type="ARBA" id="ARBA00022824"/>
    </source>
</evidence>
<dbReference type="GO" id="GO:0006465">
    <property type="term" value="P:signal peptide processing"/>
    <property type="evidence" value="ECO:0007669"/>
    <property type="project" value="InterPro"/>
</dbReference>
<evidence type="ECO:0000256" key="2">
    <source>
        <dbReference type="ARBA" id="ARBA00005245"/>
    </source>
</evidence>
<comment type="similarity">
    <text evidence="2">Belongs to the SPCS1 family.</text>
</comment>
<organism evidence="11 12">
    <name type="scientific">Schistosoma mekongi</name>
    <name type="common">Parasitic worm</name>
    <dbReference type="NCBI Taxonomy" id="38744"/>
    <lineage>
        <taxon>Eukaryota</taxon>
        <taxon>Metazoa</taxon>
        <taxon>Spiralia</taxon>
        <taxon>Lophotrochozoa</taxon>
        <taxon>Platyhelminthes</taxon>
        <taxon>Trematoda</taxon>
        <taxon>Digenea</taxon>
        <taxon>Strigeidida</taxon>
        <taxon>Schistosomatoidea</taxon>
        <taxon>Schistosomatidae</taxon>
        <taxon>Schistosoma</taxon>
    </lineage>
</organism>
<dbReference type="InterPro" id="IPR009542">
    <property type="entry name" value="Spc1/SPCS1"/>
</dbReference>
<comment type="function">
    <text evidence="9">Component of the signal peptidase complex (SPC) which catalyzes the cleavage of N-terminal signal sequences from nascent proteins as they are translocated into the lumen of the endoplasmic reticulum. Dispensable for SPC enzymatic activity.</text>
</comment>